<organism evidence="2 3">
    <name type="scientific">Panagrolaimus davidi</name>
    <dbReference type="NCBI Taxonomy" id="227884"/>
    <lineage>
        <taxon>Eukaryota</taxon>
        <taxon>Metazoa</taxon>
        <taxon>Ecdysozoa</taxon>
        <taxon>Nematoda</taxon>
        <taxon>Chromadorea</taxon>
        <taxon>Rhabditida</taxon>
        <taxon>Tylenchina</taxon>
        <taxon>Panagrolaimomorpha</taxon>
        <taxon>Panagrolaimoidea</taxon>
        <taxon>Panagrolaimidae</taxon>
        <taxon>Panagrolaimus</taxon>
    </lineage>
</organism>
<proteinExistence type="predicted"/>
<dbReference type="AlphaFoldDB" id="A0A914NXH1"/>
<reference evidence="3" key="1">
    <citation type="submission" date="2022-11" db="UniProtKB">
        <authorList>
            <consortium name="WormBaseParasite"/>
        </authorList>
    </citation>
    <scope>IDENTIFICATION</scope>
</reference>
<sequence>MTRETTFSEAPASSATEIIPPKWRSSTLSEIIKPSVGDSDDDLEVAEILQNEIKRQEKENELLADLKNAKIGCENSFEAKNVMIETTTPTAKESTPIIVRMRPKTQTRVIRKPKLNQF</sequence>
<accession>A0A914NXH1</accession>
<feature type="coiled-coil region" evidence="1">
    <location>
        <begin position="39"/>
        <end position="69"/>
    </location>
</feature>
<name>A0A914NXH1_9BILA</name>
<evidence type="ECO:0000313" key="2">
    <source>
        <dbReference type="Proteomes" id="UP000887578"/>
    </source>
</evidence>
<protein>
    <submittedName>
        <fullName evidence="3">Uncharacterized protein</fullName>
    </submittedName>
</protein>
<dbReference type="WBParaSite" id="PDA_v2.g10158.t1">
    <property type="protein sequence ID" value="PDA_v2.g10158.t1"/>
    <property type="gene ID" value="PDA_v2.g10158"/>
</dbReference>
<keyword evidence="2" id="KW-1185">Reference proteome</keyword>
<evidence type="ECO:0000313" key="3">
    <source>
        <dbReference type="WBParaSite" id="PDA_v2.g10158.t1"/>
    </source>
</evidence>
<evidence type="ECO:0000256" key="1">
    <source>
        <dbReference type="SAM" id="Coils"/>
    </source>
</evidence>
<dbReference type="Proteomes" id="UP000887578">
    <property type="component" value="Unplaced"/>
</dbReference>
<keyword evidence="1" id="KW-0175">Coiled coil</keyword>